<dbReference type="PANTHER" id="PTHR33112">
    <property type="entry name" value="DOMAIN PROTEIN, PUTATIVE-RELATED"/>
    <property type="match status" value="1"/>
</dbReference>
<dbReference type="OrthoDB" id="5347061at2759"/>
<protein>
    <recommendedName>
        <fullName evidence="1">Heterokaryon incompatibility domain-containing protein</fullName>
    </recommendedName>
</protein>
<gene>
    <name evidence="2" type="ORF">HYFRA_00012497</name>
</gene>
<feature type="domain" description="Heterokaryon incompatibility" evidence="1">
    <location>
        <begin position="114"/>
        <end position="278"/>
    </location>
</feature>
<dbReference type="AlphaFoldDB" id="A0A9N9L3Q7"/>
<dbReference type="Pfam" id="PF06985">
    <property type="entry name" value="HET"/>
    <property type="match status" value="1"/>
</dbReference>
<dbReference type="EMBL" id="CAJVRL010000076">
    <property type="protein sequence ID" value="CAG8957017.1"/>
    <property type="molecule type" value="Genomic_DNA"/>
</dbReference>
<comment type="caution">
    <text evidence="2">The sequence shown here is derived from an EMBL/GenBank/DDBJ whole genome shotgun (WGS) entry which is preliminary data.</text>
</comment>
<evidence type="ECO:0000313" key="3">
    <source>
        <dbReference type="Proteomes" id="UP000696280"/>
    </source>
</evidence>
<keyword evidence="3" id="KW-1185">Reference proteome</keyword>
<dbReference type="Proteomes" id="UP000696280">
    <property type="component" value="Unassembled WGS sequence"/>
</dbReference>
<organism evidence="2 3">
    <name type="scientific">Hymenoscyphus fraxineus</name>
    <dbReference type="NCBI Taxonomy" id="746836"/>
    <lineage>
        <taxon>Eukaryota</taxon>
        <taxon>Fungi</taxon>
        <taxon>Dikarya</taxon>
        <taxon>Ascomycota</taxon>
        <taxon>Pezizomycotina</taxon>
        <taxon>Leotiomycetes</taxon>
        <taxon>Helotiales</taxon>
        <taxon>Helotiaceae</taxon>
        <taxon>Hymenoscyphus</taxon>
    </lineage>
</organism>
<name>A0A9N9L3Q7_9HELO</name>
<sequence length="595" mass="67606">MAGFSSGNPGREKAKGVPVDVAFEFFGKEEDPITSALRISRRPLEEYPLSPANVEKIQRWMKDCDENHEKCLKDIQRDYLPTRLLDVGTLQYENDPKLILSAEAFPDHGRKPIYMALSYCWGAPEDLRGLLTTTRETLSARRAGIEITSMPQTFQDAVRTARALGIRYLWIDSLCIIQDNEDDWKVESGRMAETFSTAYLTVIAASSDSCHEGFLHRRERPSCSVPVVLTNPMSTSTPGSPSIQGTFSLRYRHHHWGSDKMAEIKQGRWISRGWTFQEERLARRALIFGEGKFFLDCRTLERTEDTALYKHRPDWVETVRESGCEEERAIEPGALKRSNTGSAYLHRRTPYDHWRTLCNHYSRRTLTYEKDKLPAISGMARQILKKKEMRGSAYLAGLWRENLLHDLFWQPVEGARKAAVYRAPSWSWAAIEGHISWPVWRYCVEGECEIYCEVVDAWTRTDSLDPFGGVTGGSLRICGVVREVEMLCVRGESVSKQGPWSLTCEGELVATGRLDIAIPGELGNGRYWALLIAKCKVKEGRPAVPRGLLLEKRVCDDGTEEFERVGIFKILADDKEGRSPLEAWQSLGKQTITII</sequence>
<evidence type="ECO:0000259" key="1">
    <source>
        <dbReference type="Pfam" id="PF06985"/>
    </source>
</evidence>
<dbReference type="PANTHER" id="PTHR33112:SF16">
    <property type="entry name" value="HETEROKARYON INCOMPATIBILITY DOMAIN-CONTAINING PROTEIN"/>
    <property type="match status" value="1"/>
</dbReference>
<evidence type="ECO:0000313" key="2">
    <source>
        <dbReference type="EMBL" id="CAG8957017.1"/>
    </source>
</evidence>
<dbReference type="InterPro" id="IPR010730">
    <property type="entry name" value="HET"/>
</dbReference>
<accession>A0A9N9L3Q7</accession>
<reference evidence="2" key="1">
    <citation type="submission" date="2021-07" db="EMBL/GenBank/DDBJ databases">
        <authorList>
            <person name="Durling M."/>
        </authorList>
    </citation>
    <scope>NUCLEOTIDE SEQUENCE</scope>
</reference>
<proteinExistence type="predicted"/>